<accession>A0A2H3JU71</accession>
<evidence type="ECO:0000256" key="1">
    <source>
        <dbReference type="SAM" id="MobiDB-lite"/>
    </source>
</evidence>
<feature type="region of interest" description="Disordered" evidence="1">
    <location>
        <begin position="1"/>
        <end position="25"/>
    </location>
</feature>
<reference evidence="2 3" key="1">
    <citation type="journal article" date="2012" name="Science">
        <title>The Paleozoic origin of enzymatic lignin decomposition reconstructed from 31 fungal genomes.</title>
        <authorList>
            <person name="Floudas D."/>
            <person name="Binder M."/>
            <person name="Riley R."/>
            <person name="Barry K."/>
            <person name="Blanchette R.A."/>
            <person name="Henrissat B."/>
            <person name="Martinez A.T."/>
            <person name="Otillar R."/>
            <person name="Spatafora J.W."/>
            <person name="Yadav J.S."/>
            <person name="Aerts A."/>
            <person name="Benoit I."/>
            <person name="Boyd A."/>
            <person name="Carlson A."/>
            <person name="Copeland A."/>
            <person name="Coutinho P.M."/>
            <person name="de Vries R.P."/>
            <person name="Ferreira P."/>
            <person name="Findley K."/>
            <person name="Foster B."/>
            <person name="Gaskell J."/>
            <person name="Glotzer D."/>
            <person name="Gorecki P."/>
            <person name="Heitman J."/>
            <person name="Hesse C."/>
            <person name="Hori C."/>
            <person name="Igarashi K."/>
            <person name="Jurgens J.A."/>
            <person name="Kallen N."/>
            <person name="Kersten P."/>
            <person name="Kohler A."/>
            <person name="Kuees U."/>
            <person name="Kumar T.K.A."/>
            <person name="Kuo A."/>
            <person name="LaButti K."/>
            <person name="Larrondo L.F."/>
            <person name="Lindquist E."/>
            <person name="Ling A."/>
            <person name="Lombard V."/>
            <person name="Lucas S."/>
            <person name="Lundell T."/>
            <person name="Martin R."/>
            <person name="McLaughlin D.J."/>
            <person name="Morgenstern I."/>
            <person name="Morin E."/>
            <person name="Murat C."/>
            <person name="Nagy L.G."/>
            <person name="Nolan M."/>
            <person name="Ohm R.A."/>
            <person name="Patyshakuliyeva A."/>
            <person name="Rokas A."/>
            <person name="Ruiz-Duenas F.J."/>
            <person name="Sabat G."/>
            <person name="Salamov A."/>
            <person name="Samejima M."/>
            <person name="Schmutz J."/>
            <person name="Slot J.C."/>
            <person name="St John F."/>
            <person name="Stenlid J."/>
            <person name="Sun H."/>
            <person name="Sun S."/>
            <person name="Syed K."/>
            <person name="Tsang A."/>
            <person name="Wiebenga A."/>
            <person name="Young D."/>
            <person name="Pisabarro A."/>
            <person name="Eastwood D.C."/>
            <person name="Martin F."/>
            <person name="Cullen D."/>
            <person name="Grigoriev I.V."/>
            <person name="Hibbett D.S."/>
        </authorList>
    </citation>
    <scope>NUCLEOTIDE SEQUENCE [LARGE SCALE GENOMIC DNA]</scope>
    <source>
        <strain evidence="2 3">MD-104</strain>
    </source>
</reference>
<gene>
    <name evidence="2" type="ORF">WOLCODRAFT_152469</name>
</gene>
<dbReference type="EMBL" id="KB468124">
    <property type="protein sequence ID" value="PCH42439.1"/>
    <property type="molecule type" value="Genomic_DNA"/>
</dbReference>
<protein>
    <submittedName>
        <fullName evidence="2">Uncharacterized protein</fullName>
    </submittedName>
</protein>
<dbReference type="AlphaFoldDB" id="A0A2H3JU71"/>
<keyword evidence="3" id="KW-1185">Reference proteome</keyword>
<dbReference type="Proteomes" id="UP000218811">
    <property type="component" value="Unassembled WGS sequence"/>
</dbReference>
<name>A0A2H3JU71_WOLCO</name>
<evidence type="ECO:0000313" key="3">
    <source>
        <dbReference type="Proteomes" id="UP000218811"/>
    </source>
</evidence>
<feature type="compositionally biased region" description="Polar residues" evidence="1">
    <location>
        <begin position="8"/>
        <end position="18"/>
    </location>
</feature>
<evidence type="ECO:0000313" key="2">
    <source>
        <dbReference type="EMBL" id="PCH42439.1"/>
    </source>
</evidence>
<sequence length="109" mass="12240">MSDRVSRDTNYNKSSSFNEPFGEWGRDCEIGGPVNRSSDWSLEALLSELASVLLNPSSARLLRHGSQRLAYCYPIAADRQRFRTIAATLSKVDAAPVHRQAKRYHEAIT</sequence>
<organism evidence="2 3">
    <name type="scientific">Wolfiporia cocos (strain MD-104)</name>
    <name type="common">Brown rot fungus</name>
    <dbReference type="NCBI Taxonomy" id="742152"/>
    <lineage>
        <taxon>Eukaryota</taxon>
        <taxon>Fungi</taxon>
        <taxon>Dikarya</taxon>
        <taxon>Basidiomycota</taxon>
        <taxon>Agaricomycotina</taxon>
        <taxon>Agaricomycetes</taxon>
        <taxon>Polyporales</taxon>
        <taxon>Phaeolaceae</taxon>
        <taxon>Wolfiporia</taxon>
    </lineage>
</organism>
<proteinExistence type="predicted"/>